<accession>A0AAN9Y780</accession>
<name>A0AAN9Y780_9HEMI</name>
<proteinExistence type="predicted"/>
<keyword evidence="1" id="KW-0175">Coiled coil</keyword>
<protein>
    <submittedName>
        <fullName evidence="2">Uncharacterized protein</fullName>
    </submittedName>
</protein>
<dbReference type="AlphaFoldDB" id="A0AAN9Y780"/>
<evidence type="ECO:0000256" key="1">
    <source>
        <dbReference type="SAM" id="Coils"/>
    </source>
</evidence>
<comment type="caution">
    <text evidence="2">The sequence shown here is derived from an EMBL/GenBank/DDBJ whole genome shotgun (WGS) entry which is preliminary data.</text>
</comment>
<reference evidence="2 3" key="1">
    <citation type="submission" date="2024-03" db="EMBL/GenBank/DDBJ databases">
        <title>Adaptation during the transition from Ophiocordyceps entomopathogen to insect associate is accompanied by gene loss and intensified selection.</title>
        <authorList>
            <person name="Ward C.M."/>
            <person name="Onetto C.A."/>
            <person name="Borneman A.R."/>
        </authorList>
    </citation>
    <scope>NUCLEOTIDE SEQUENCE [LARGE SCALE GENOMIC DNA]</scope>
    <source>
        <strain evidence="2">AWRI1</strain>
        <tissue evidence="2">Single Adult Female</tissue>
    </source>
</reference>
<dbReference type="EMBL" id="JBBCAQ010000017">
    <property type="protein sequence ID" value="KAK7597741.1"/>
    <property type="molecule type" value="Genomic_DNA"/>
</dbReference>
<evidence type="ECO:0000313" key="2">
    <source>
        <dbReference type="EMBL" id="KAK7597741.1"/>
    </source>
</evidence>
<keyword evidence="3" id="KW-1185">Reference proteome</keyword>
<feature type="coiled-coil region" evidence="1">
    <location>
        <begin position="86"/>
        <end position="166"/>
    </location>
</feature>
<evidence type="ECO:0000313" key="3">
    <source>
        <dbReference type="Proteomes" id="UP001367676"/>
    </source>
</evidence>
<dbReference type="Proteomes" id="UP001367676">
    <property type="component" value="Unassembled WGS sequence"/>
</dbReference>
<sequence>MNFSGLISRTYKDNGANSQVAASKQSYFKDYTFTEKKKSSYCKSRVKQGTNHKKQNDMGQTSALESINEELCLMHQCSSFVTFAPIKNKLSDEKQSSNKIAELQNEEEILLRERNSFIFDKSRWQGEKNSYILEKKALWKEKNAEIRKLEQEKNRILKENNELLHKNFLLEEELKIHSATWNLWDRIKDTDDIVNFYTNLPNACNYLTASC</sequence>
<organism evidence="2 3">
    <name type="scientific">Parthenolecanium corni</name>
    <dbReference type="NCBI Taxonomy" id="536013"/>
    <lineage>
        <taxon>Eukaryota</taxon>
        <taxon>Metazoa</taxon>
        <taxon>Ecdysozoa</taxon>
        <taxon>Arthropoda</taxon>
        <taxon>Hexapoda</taxon>
        <taxon>Insecta</taxon>
        <taxon>Pterygota</taxon>
        <taxon>Neoptera</taxon>
        <taxon>Paraneoptera</taxon>
        <taxon>Hemiptera</taxon>
        <taxon>Sternorrhyncha</taxon>
        <taxon>Coccoidea</taxon>
        <taxon>Coccidae</taxon>
        <taxon>Parthenolecanium</taxon>
    </lineage>
</organism>
<gene>
    <name evidence="2" type="ORF">V9T40_009966</name>
</gene>